<keyword evidence="2" id="KW-0472">Membrane</keyword>
<organism evidence="3 4">
    <name type="scientific">Alectoria fallacina</name>
    <dbReference type="NCBI Taxonomy" id="1903189"/>
    <lineage>
        <taxon>Eukaryota</taxon>
        <taxon>Fungi</taxon>
        <taxon>Dikarya</taxon>
        <taxon>Ascomycota</taxon>
        <taxon>Pezizomycotina</taxon>
        <taxon>Lecanoromycetes</taxon>
        <taxon>OSLEUM clade</taxon>
        <taxon>Lecanoromycetidae</taxon>
        <taxon>Lecanorales</taxon>
        <taxon>Lecanorineae</taxon>
        <taxon>Parmeliaceae</taxon>
        <taxon>Alectoria</taxon>
    </lineage>
</organism>
<proteinExistence type="predicted"/>
<feature type="region of interest" description="Disordered" evidence="1">
    <location>
        <begin position="1"/>
        <end position="30"/>
    </location>
</feature>
<keyword evidence="4" id="KW-1185">Reference proteome</keyword>
<evidence type="ECO:0000313" key="3">
    <source>
        <dbReference type="EMBL" id="CAF9915350.1"/>
    </source>
</evidence>
<dbReference type="PANTHER" id="PTHR35394:SF5">
    <property type="entry name" value="DUF3176 DOMAIN-CONTAINING PROTEIN"/>
    <property type="match status" value="1"/>
</dbReference>
<sequence length="190" mass="20597">MTDQTSASSSERMYGLQEPLESPQQLPSRWSTAIPRTRATEIPNGQARGRNILIGQDASISKKPRPTEKRFWNFGMPHTWWGLGVLASVISFGTFAGLVAVLASSDGHPPDVFTHSCGDPDTSWSADQVSLNRLVAFVATVIRVALTATLAAALSQGKWAWLSQSSRRSGHSAKLGDLETFDQSFQKPVG</sequence>
<dbReference type="EMBL" id="CAJPDR010000082">
    <property type="protein sequence ID" value="CAF9915350.1"/>
    <property type="molecule type" value="Genomic_DNA"/>
</dbReference>
<feature type="compositionally biased region" description="Polar residues" evidence="1">
    <location>
        <begin position="1"/>
        <end position="11"/>
    </location>
</feature>
<reference evidence="3" key="1">
    <citation type="submission" date="2021-03" db="EMBL/GenBank/DDBJ databases">
        <authorList>
            <person name="Tagirdzhanova G."/>
        </authorList>
    </citation>
    <scope>NUCLEOTIDE SEQUENCE</scope>
</reference>
<evidence type="ECO:0000256" key="2">
    <source>
        <dbReference type="SAM" id="Phobius"/>
    </source>
</evidence>
<dbReference type="AlphaFoldDB" id="A0A8H3IGZ1"/>
<feature type="transmembrane region" description="Helical" evidence="2">
    <location>
        <begin position="80"/>
        <end position="103"/>
    </location>
</feature>
<protein>
    <submittedName>
        <fullName evidence="3">Uncharacterized protein</fullName>
    </submittedName>
</protein>
<dbReference type="InterPro" id="IPR021514">
    <property type="entry name" value="DUF3176"/>
</dbReference>
<gene>
    <name evidence="3" type="ORF">ALECFALPRED_010117</name>
</gene>
<dbReference type="PANTHER" id="PTHR35394">
    <property type="entry name" value="DUF3176 DOMAIN-CONTAINING PROTEIN"/>
    <property type="match status" value="1"/>
</dbReference>
<comment type="caution">
    <text evidence="3">The sequence shown here is derived from an EMBL/GenBank/DDBJ whole genome shotgun (WGS) entry which is preliminary data.</text>
</comment>
<name>A0A8H3IGZ1_9LECA</name>
<evidence type="ECO:0000256" key="1">
    <source>
        <dbReference type="SAM" id="MobiDB-lite"/>
    </source>
</evidence>
<evidence type="ECO:0000313" key="4">
    <source>
        <dbReference type="Proteomes" id="UP000664203"/>
    </source>
</evidence>
<keyword evidence="2" id="KW-0812">Transmembrane</keyword>
<feature type="transmembrane region" description="Helical" evidence="2">
    <location>
        <begin position="134"/>
        <end position="154"/>
    </location>
</feature>
<dbReference type="Proteomes" id="UP000664203">
    <property type="component" value="Unassembled WGS sequence"/>
</dbReference>
<keyword evidence="2" id="KW-1133">Transmembrane helix</keyword>
<dbReference type="Pfam" id="PF11374">
    <property type="entry name" value="DUF3176"/>
    <property type="match status" value="1"/>
</dbReference>
<accession>A0A8H3IGZ1</accession>